<dbReference type="InterPro" id="IPR000644">
    <property type="entry name" value="CBS_dom"/>
</dbReference>
<evidence type="ECO:0000259" key="3">
    <source>
        <dbReference type="PROSITE" id="PS51371"/>
    </source>
</evidence>
<dbReference type="AlphaFoldDB" id="A0A840PE45"/>
<keyword evidence="5" id="KW-1185">Reference proteome</keyword>
<dbReference type="PANTHER" id="PTHR43080">
    <property type="entry name" value="CBS DOMAIN-CONTAINING PROTEIN CBSX3, MITOCHONDRIAL"/>
    <property type="match status" value="1"/>
</dbReference>
<dbReference type="Pfam" id="PF00571">
    <property type="entry name" value="CBS"/>
    <property type="match status" value="2"/>
</dbReference>
<accession>A0A840PE45</accession>
<comment type="caution">
    <text evidence="4">The sequence shown here is derived from an EMBL/GenBank/DDBJ whole genome shotgun (WGS) entry which is preliminary data.</text>
</comment>
<dbReference type="SMART" id="SM00116">
    <property type="entry name" value="CBS"/>
    <property type="match status" value="2"/>
</dbReference>
<evidence type="ECO:0000313" key="5">
    <source>
        <dbReference type="Proteomes" id="UP000578449"/>
    </source>
</evidence>
<dbReference type="Proteomes" id="UP000578449">
    <property type="component" value="Unassembled WGS sequence"/>
</dbReference>
<evidence type="ECO:0000256" key="1">
    <source>
        <dbReference type="ARBA" id="ARBA00023122"/>
    </source>
</evidence>
<dbReference type="EMBL" id="JACHGN010000012">
    <property type="protein sequence ID" value="MBB5135720.1"/>
    <property type="molecule type" value="Genomic_DNA"/>
</dbReference>
<dbReference type="PANTHER" id="PTHR43080:SF2">
    <property type="entry name" value="CBS DOMAIN-CONTAINING PROTEIN"/>
    <property type="match status" value="1"/>
</dbReference>
<organism evidence="4 5">
    <name type="scientific">Thermocatellispora tengchongensis</name>
    <dbReference type="NCBI Taxonomy" id="1073253"/>
    <lineage>
        <taxon>Bacteria</taxon>
        <taxon>Bacillati</taxon>
        <taxon>Actinomycetota</taxon>
        <taxon>Actinomycetes</taxon>
        <taxon>Streptosporangiales</taxon>
        <taxon>Streptosporangiaceae</taxon>
        <taxon>Thermocatellispora</taxon>
    </lineage>
</organism>
<feature type="domain" description="CBS" evidence="3">
    <location>
        <begin position="74"/>
        <end position="132"/>
    </location>
</feature>
<dbReference type="PROSITE" id="PS51371">
    <property type="entry name" value="CBS"/>
    <property type="match status" value="2"/>
</dbReference>
<dbReference type="Gene3D" id="3.10.580.10">
    <property type="entry name" value="CBS-domain"/>
    <property type="match status" value="1"/>
</dbReference>
<gene>
    <name evidence="4" type="ORF">HNP84_005464</name>
</gene>
<keyword evidence="1 2" id="KW-0129">CBS domain</keyword>
<proteinExistence type="predicted"/>
<feature type="domain" description="CBS" evidence="3">
    <location>
        <begin position="9"/>
        <end position="68"/>
    </location>
</feature>
<name>A0A840PE45_9ACTN</name>
<evidence type="ECO:0000256" key="2">
    <source>
        <dbReference type="PROSITE-ProRule" id="PRU00703"/>
    </source>
</evidence>
<dbReference type="InterPro" id="IPR051257">
    <property type="entry name" value="Diverse_CBS-Domain"/>
</dbReference>
<sequence length="139" mass="15138">MPQSVREIMNTGLVCVPPDASLVDAAREMRDKGIGDVLVVEDGRLRGILTDRDIVVRCVAEDKPLRDTKVGEACSENVSCLKPDDDADRAVEMMRAMAVRRLPVCEDDRPVGVLSLGDLARERDPHSALADISSAPRNT</sequence>
<dbReference type="InterPro" id="IPR046342">
    <property type="entry name" value="CBS_dom_sf"/>
</dbReference>
<protein>
    <submittedName>
        <fullName evidence="4">CBS domain-containing protein</fullName>
    </submittedName>
</protein>
<dbReference type="CDD" id="cd04622">
    <property type="entry name" value="CBS_pair_HRP1_like"/>
    <property type="match status" value="1"/>
</dbReference>
<evidence type="ECO:0000313" key="4">
    <source>
        <dbReference type="EMBL" id="MBB5135720.1"/>
    </source>
</evidence>
<dbReference type="RefSeq" id="WP_185052662.1">
    <property type="nucleotide sequence ID" value="NZ_BAABIX010000014.1"/>
</dbReference>
<reference evidence="4 5" key="1">
    <citation type="submission" date="2020-08" db="EMBL/GenBank/DDBJ databases">
        <title>Genomic Encyclopedia of Type Strains, Phase IV (KMG-IV): sequencing the most valuable type-strain genomes for metagenomic binning, comparative biology and taxonomic classification.</title>
        <authorList>
            <person name="Goeker M."/>
        </authorList>
    </citation>
    <scope>NUCLEOTIDE SEQUENCE [LARGE SCALE GENOMIC DNA]</scope>
    <source>
        <strain evidence="4 5">DSM 45615</strain>
    </source>
</reference>
<dbReference type="SUPFAM" id="SSF54631">
    <property type="entry name" value="CBS-domain pair"/>
    <property type="match status" value="1"/>
</dbReference>